<reference evidence="3" key="2">
    <citation type="submission" date="2022-04" db="EMBL/GenBank/DDBJ databases">
        <title>Sequencing and genomic assembly of Halococcus dombrowskii.</title>
        <authorList>
            <person name="Lim S.W."/>
            <person name="MacLea K.S."/>
        </authorList>
    </citation>
    <scope>NUCLEOTIDE SEQUENCE</scope>
    <source>
        <strain evidence="3">H4</strain>
    </source>
</reference>
<name>A0AAV3SGI2_HALDO</name>
<feature type="transmembrane region" description="Helical" evidence="1">
    <location>
        <begin position="16"/>
        <end position="37"/>
    </location>
</feature>
<accession>A0AAV3SGI2</accession>
<feature type="transmembrane region" description="Helical" evidence="1">
    <location>
        <begin position="155"/>
        <end position="175"/>
    </location>
</feature>
<protein>
    <submittedName>
        <fullName evidence="2">Uncharacterized protein</fullName>
    </submittedName>
</protein>
<evidence type="ECO:0000313" key="2">
    <source>
        <dbReference type="EMBL" id="GAA0459249.1"/>
    </source>
</evidence>
<organism evidence="2 5">
    <name type="scientific">Halococcus dombrowskii</name>
    <dbReference type="NCBI Taxonomy" id="179637"/>
    <lineage>
        <taxon>Archaea</taxon>
        <taxon>Methanobacteriati</taxon>
        <taxon>Methanobacteriota</taxon>
        <taxon>Stenosarchaea group</taxon>
        <taxon>Halobacteria</taxon>
        <taxon>Halobacteriales</taxon>
        <taxon>Halococcaceae</taxon>
        <taxon>Halococcus</taxon>
    </lineage>
</organism>
<dbReference type="GeneID" id="71760843"/>
<evidence type="ECO:0000313" key="3">
    <source>
        <dbReference type="EMBL" id="UOO95743.1"/>
    </source>
</evidence>
<feature type="transmembrane region" description="Helical" evidence="1">
    <location>
        <begin position="57"/>
        <end position="77"/>
    </location>
</feature>
<dbReference type="AlphaFoldDB" id="A0AAV3SGI2"/>
<keyword evidence="1" id="KW-0472">Membrane</keyword>
<gene>
    <name evidence="2" type="ORF">GCM10008985_14470</name>
    <name evidence="3" type="ORF">MUK72_03305</name>
</gene>
<proteinExistence type="predicted"/>
<reference evidence="2" key="1">
    <citation type="journal article" date="2014" name="Int. J. Syst. Evol. Microbiol.">
        <title>Complete genome sequence of Corynebacterium casei LMG S-19264T (=DSM 44701T), isolated from a smear-ripened cheese.</title>
        <authorList>
            <consortium name="US DOE Joint Genome Institute (JGI-PGF)"/>
            <person name="Walter F."/>
            <person name="Albersmeier A."/>
            <person name="Kalinowski J."/>
            <person name="Ruckert C."/>
        </authorList>
    </citation>
    <scope>NUCLEOTIDE SEQUENCE</scope>
    <source>
        <strain evidence="2">JCM 12289</strain>
    </source>
</reference>
<evidence type="ECO:0000256" key="1">
    <source>
        <dbReference type="SAM" id="Phobius"/>
    </source>
</evidence>
<keyword evidence="4" id="KW-1185">Reference proteome</keyword>
<feature type="transmembrane region" description="Helical" evidence="1">
    <location>
        <begin position="117"/>
        <end position="143"/>
    </location>
</feature>
<keyword evidence="1" id="KW-1133">Transmembrane helix</keyword>
<evidence type="ECO:0000313" key="5">
    <source>
        <dbReference type="Proteomes" id="UP001500962"/>
    </source>
</evidence>
<evidence type="ECO:0000313" key="4">
    <source>
        <dbReference type="Proteomes" id="UP000830542"/>
    </source>
</evidence>
<dbReference type="EMBL" id="CP095005">
    <property type="protein sequence ID" value="UOO95743.1"/>
    <property type="molecule type" value="Genomic_DNA"/>
</dbReference>
<dbReference type="Proteomes" id="UP000830542">
    <property type="component" value="Chromosome"/>
</dbReference>
<keyword evidence="1" id="KW-0812">Transmembrane</keyword>
<reference evidence="2" key="3">
    <citation type="submission" date="2023-12" db="EMBL/GenBank/DDBJ databases">
        <authorList>
            <person name="Sun Q."/>
            <person name="Inoue M."/>
        </authorList>
    </citation>
    <scope>NUCLEOTIDE SEQUENCE</scope>
    <source>
        <strain evidence="2">JCM 12289</strain>
    </source>
</reference>
<sequence>MATDTGSQTRMSGDGILAVIAGSFVGAILVGLVLQAGLGRGGVLQFGALVARPEYNVSWAVLFVLSTLFTLSFVRFVSRSINGFVTRVISLSRRNEVLKEILVPLLQRSALTVTTNALGLIYGAAIWLVVYVFLIPLWLAFVIGIEGVAIPNLQLAGFFAWVLYGGLVGLLYGLIMES</sequence>
<dbReference type="RefSeq" id="WP_244703926.1">
    <property type="nucleotide sequence ID" value="NZ_BAAADN010000022.1"/>
</dbReference>
<dbReference type="KEGG" id="hdo:MUK72_03305"/>
<dbReference type="EMBL" id="BAAADN010000022">
    <property type="protein sequence ID" value="GAA0459249.1"/>
    <property type="molecule type" value="Genomic_DNA"/>
</dbReference>
<dbReference type="Proteomes" id="UP001500962">
    <property type="component" value="Unassembled WGS sequence"/>
</dbReference>